<keyword evidence="4" id="KW-0963">Cytoplasm</keyword>
<keyword evidence="8" id="KW-0677">Repeat</keyword>
<dbReference type="PANTHER" id="PTHR24027">
    <property type="entry name" value="CADHERIN-23"/>
    <property type="match status" value="1"/>
</dbReference>
<keyword evidence="18" id="KW-1185">Reference proteome</keyword>
<organism evidence="17 18">
    <name type="scientific">Salarias fasciatus</name>
    <name type="common">Jewelled blenny</name>
    <name type="synonym">Blennius fasciatus</name>
    <dbReference type="NCBI Taxonomy" id="181472"/>
    <lineage>
        <taxon>Eukaryota</taxon>
        <taxon>Metazoa</taxon>
        <taxon>Chordata</taxon>
        <taxon>Craniata</taxon>
        <taxon>Vertebrata</taxon>
        <taxon>Euteleostomi</taxon>
        <taxon>Actinopterygii</taxon>
        <taxon>Neopterygii</taxon>
        <taxon>Teleostei</taxon>
        <taxon>Neoteleostei</taxon>
        <taxon>Acanthomorphata</taxon>
        <taxon>Ovalentaria</taxon>
        <taxon>Blenniimorphae</taxon>
        <taxon>Blenniiformes</taxon>
        <taxon>Blennioidei</taxon>
        <taxon>Blenniidae</taxon>
        <taxon>Salariinae</taxon>
        <taxon>Salarias</taxon>
    </lineage>
</organism>
<dbReference type="FunFam" id="2.60.40.60:FF:000019">
    <property type="entry name" value="Cadherin 2"/>
    <property type="match status" value="1"/>
</dbReference>
<gene>
    <name evidence="17" type="primary">cdh26.2</name>
</gene>
<feature type="domain" description="Cadherin" evidence="16">
    <location>
        <begin position="258"/>
        <end position="393"/>
    </location>
</feature>
<dbReference type="GO" id="GO:0005912">
    <property type="term" value="C:adherens junction"/>
    <property type="evidence" value="ECO:0007669"/>
    <property type="project" value="TreeGrafter"/>
</dbReference>
<evidence type="ECO:0000256" key="15">
    <source>
        <dbReference type="SAM" id="Phobius"/>
    </source>
</evidence>
<keyword evidence="9 14" id="KW-0106">Calcium</keyword>
<dbReference type="FunFam" id="2.60.40.60:FF:000011">
    <property type="entry name" value="Cadherin 1"/>
    <property type="match status" value="1"/>
</dbReference>
<dbReference type="PROSITE" id="PS00232">
    <property type="entry name" value="CADHERIN_1"/>
    <property type="match status" value="1"/>
</dbReference>
<keyword evidence="5 15" id="KW-0812">Transmembrane</keyword>
<keyword evidence="3" id="KW-1003">Cell membrane</keyword>
<accession>A0A672J929</accession>
<feature type="domain" description="Cadherin" evidence="16">
    <location>
        <begin position="70"/>
        <end position="144"/>
    </location>
</feature>
<dbReference type="AlphaFoldDB" id="A0A672J929"/>
<dbReference type="PRINTS" id="PR00205">
    <property type="entry name" value="CADHERIN"/>
</dbReference>
<evidence type="ECO:0000256" key="6">
    <source>
        <dbReference type="ARBA" id="ARBA00022723"/>
    </source>
</evidence>
<keyword evidence="6" id="KW-0479">Metal-binding</keyword>
<dbReference type="GO" id="GO:0005737">
    <property type="term" value="C:cytoplasm"/>
    <property type="evidence" value="ECO:0007669"/>
    <property type="project" value="UniProtKB-SubCell"/>
</dbReference>
<dbReference type="GO" id="GO:0005509">
    <property type="term" value="F:calcium ion binding"/>
    <property type="evidence" value="ECO:0007669"/>
    <property type="project" value="UniProtKB-UniRule"/>
</dbReference>
<comment type="subcellular location">
    <subcellularLocation>
        <location evidence="1">Cell membrane</location>
        <topology evidence="1">Single-pass type I membrane protein</topology>
    </subcellularLocation>
    <subcellularLocation>
        <location evidence="2">Cytoplasm</location>
    </subcellularLocation>
</comment>
<dbReference type="GO" id="GO:0044331">
    <property type="term" value="P:cell-cell adhesion mediated by cadherin"/>
    <property type="evidence" value="ECO:0007669"/>
    <property type="project" value="TreeGrafter"/>
</dbReference>
<evidence type="ECO:0000313" key="18">
    <source>
        <dbReference type="Proteomes" id="UP000472267"/>
    </source>
</evidence>
<evidence type="ECO:0000256" key="4">
    <source>
        <dbReference type="ARBA" id="ARBA00022490"/>
    </source>
</evidence>
<reference evidence="17" key="1">
    <citation type="submission" date="2019-06" db="EMBL/GenBank/DDBJ databases">
        <authorList>
            <consortium name="Wellcome Sanger Institute Data Sharing"/>
        </authorList>
    </citation>
    <scope>NUCLEOTIDE SEQUENCE [LARGE SCALE GENOMIC DNA]</scope>
</reference>
<dbReference type="FunFam" id="2.60.40.60:FF:000095">
    <property type="entry name" value="Cadherin 13"/>
    <property type="match status" value="1"/>
</dbReference>
<dbReference type="OMA" id="GCLNHEK"/>
<evidence type="ECO:0000256" key="3">
    <source>
        <dbReference type="ARBA" id="ARBA00022475"/>
    </source>
</evidence>
<dbReference type="PROSITE" id="PS50268">
    <property type="entry name" value="CADHERIN_2"/>
    <property type="match status" value="5"/>
</dbReference>
<dbReference type="Gene3D" id="2.60.40.60">
    <property type="entry name" value="Cadherins"/>
    <property type="match status" value="5"/>
</dbReference>
<dbReference type="PRINTS" id="PR01820">
    <property type="entry name" value="DESMOCOLLIN"/>
</dbReference>
<dbReference type="InterPro" id="IPR020894">
    <property type="entry name" value="Cadherin_CS"/>
</dbReference>
<name>A0A672J929_SALFA</name>
<dbReference type="Ensembl" id="ENSSFAT00005051319.1">
    <property type="protein sequence ID" value="ENSSFAP00005049692.1"/>
    <property type="gene ID" value="ENSSFAG00005024000.1"/>
</dbReference>
<dbReference type="GO" id="GO:0000902">
    <property type="term" value="P:cell morphogenesis"/>
    <property type="evidence" value="ECO:0007669"/>
    <property type="project" value="TreeGrafter"/>
</dbReference>
<dbReference type="PANTHER" id="PTHR24027:SF433">
    <property type="entry name" value="CADHERIN 27-RELATED"/>
    <property type="match status" value="1"/>
</dbReference>
<evidence type="ECO:0000259" key="16">
    <source>
        <dbReference type="PROSITE" id="PS50268"/>
    </source>
</evidence>
<dbReference type="GO" id="GO:0007043">
    <property type="term" value="P:cell-cell junction assembly"/>
    <property type="evidence" value="ECO:0007669"/>
    <property type="project" value="TreeGrafter"/>
</dbReference>
<keyword evidence="7" id="KW-0732">Signal</keyword>
<evidence type="ECO:0000256" key="12">
    <source>
        <dbReference type="ARBA" id="ARBA00023136"/>
    </source>
</evidence>
<dbReference type="SMART" id="SM00112">
    <property type="entry name" value="CA"/>
    <property type="match status" value="5"/>
</dbReference>
<protein>
    <submittedName>
        <fullName evidence="17">B-cadherin-like</fullName>
    </submittedName>
</protein>
<feature type="domain" description="Cadherin" evidence="16">
    <location>
        <begin position="394"/>
        <end position="501"/>
    </location>
</feature>
<evidence type="ECO:0000256" key="9">
    <source>
        <dbReference type="ARBA" id="ARBA00022837"/>
    </source>
</evidence>
<dbReference type="GO" id="GO:0007156">
    <property type="term" value="P:homophilic cell adhesion via plasma membrane adhesion molecules"/>
    <property type="evidence" value="ECO:0007669"/>
    <property type="project" value="InterPro"/>
</dbReference>
<dbReference type="InParanoid" id="A0A672J929"/>
<evidence type="ECO:0000256" key="13">
    <source>
        <dbReference type="ARBA" id="ARBA00023180"/>
    </source>
</evidence>
<evidence type="ECO:0000256" key="7">
    <source>
        <dbReference type="ARBA" id="ARBA00022729"/>
    </source>
</evidence>
<proteinExistence type="predicted"/>
<dbReference type="GO" id="GO:0034332">
    <property type="term" value="P:adherens junction organization"/>
    <property type="evidence" value="ECO:0007669"/>
    <property type="project" value="TreeGrafter"/>
</dbReference>
<dbReference type="GO" id="GO:0045296">
    <property type="term" value="F:cadherin binding"/>
    <property type="evidence" value="ECO:0007669"/>
    <property type="project" value="TreeGrafter"/>
</dbReference>
<dbReference type="GO" id="GO:0016339">
    <property type="term" value="P:calcium-dependent cell-cell adhesion via plasma membrane cell adhesion molecules"/>
    <property type="evidence" value="ECO:0007669"/>
    <property type="project" value="TreeGrafter"/>
</dbReference>
<dbReference type="GO" id="GO:0060027">
    <property type="term" value="P:convergent extension involved in gastrulation"/>
    <property type="evidence" value="ECO:0007669"/>
    <property type="project" value="UniProtKB-ARBA"/>
</dbReference>
<evidence type="ECO:0000256" key="11">
    <source>
        <dbReference type="ARBA" id="ARBA00022989"/>
    </source>
</evidence>
<reference evidence="17" key="3">
    <citation type="submission" date="2025-09" db="UniProtKB">
        <authorList>
            <consortium name="Ensembl"/>
        </authorList>
    </citation>
    <scope>IDENTIFICATION</scope>
</reference>
<evidence type="ECO:0000256" key="14">
    <source>
        <dbReference type="PROSITE-ProRule" id="PRU00043"/>
    </source>
</evidence>
<keyword evidence="10" id="KW-0130">Cell adhesion</keyword>
<dbReference type="InterPro" id="IPR015919">
    <property type="entry name" value="Cadherin-like_sf"/>
</dbReference>
<dbReference type="GO" id="GO:0016477">
    <property type="term" value="P:cell migration"/>
    <property type="evidence" value="ECO:0007669"/>
    <property type="project" value="TreeGrafter"/>
</dbReference>
<evidence type="ECO:0000256" key="5">
    <source>
        <dbReference type="ARBA" id="ARBA00022692"/>
    </source>
</evidence>
<evidence type="ECO:0000256" key="8">
    <source>
        <dbReference type="ARBA" id="ARBA00022737"/>
    </source>
</evidence>
<dbReference type="InterPro" id="IPR039808">
    <property type="entry name" value="Cadherin"/>
</dbReference>
<feature type="transmembrane region" description="Helical" evidence="15">
    <location>
        <begin position="614"/>
        <end position="636"/>
    </location>
</feature>
<keyword evidence="12 15" id="KW-0472">Membrane</keyword>
<feature type="domain" description="Cadherin" evidence="16">
    <location>
        <begin position="145"/>
        <end position="257"/>
    </location>
</feature>
<dbReference type="Proteomes" id="UP000472267">
    <property type="component" value="Chromosome 20"/>
</dbReference>
<evidence type="ECO:0000256" key="2">
    <source>
        <dbReference type="ARBA" id="ARBA00004496"/>
    </source>
</evidence>
<reference evidence="17" key="2">
    <citation type="submission" date="2025-08" db="UniProtKB">
        <authorList>
            <consortium name="Ensembl"/>
        </authorList>
    </citation>
    <scope>IDENTIFICATION</scope>
</reference>
<dbReference type="Pfam" id="PF00028">
    <property type="entry name" value="Cadherin"/>
    <property type="match status" value="3"/>
</dbReference>
<dbReference type="OrthoDB" id="9045962at2759"/>
<dbReference type="CDD" id="cd11304">
    <property type="entry name" value="Cadherin_repeat"/>
    <property type="match status" value="4"/>
</dbReference>
<evidence type="ECO:0000256" key="10">
    <source>
        <dbReference type="ARBA" id="ARBA00022889"/>
    </source>
</evidence>
<keyword evidence="11 15" id="KW-1133">Transmembrane helix</keyword>
<dbReference type="GO" id="GO:0008013">
    <property type="term" value="F:beta-catenin binding"/>
    <property type="evidence" value="ECO:0007669"/>
    <property type="project" value="TreeGrafter"/>
</dbReference>
<evidence type="ECO:0000256" key="1">
    <source>
        <dbReference type="ARBA" id="ARBA00004251"/>
    </source>
</evidence>
<dbReference type="FunFam" id="2.60.40.60:FF:000158">
    <property type="entry name" value="Dachsous cadherin-related 1"/>
    <property type="match status" value="1"/>
</dbReference>
<keyword evidence="13" id="KW-0325">Glycoprotein</keyword>
<feature type="domain" description="Cadherin" evidence="16">
    <location>
        <begin position="516"/>
        <end position="601"/>
    </location>
</feature>
<dbReference type="SUPFAM" id="SSF49313">
    <property type="entry name" value="Cadherin-like"/>
    <property type="match status" value="5"/>
</dbReference>
<evidence type="ECO:0000313" key="17">
    <source>
        <dbReference type="Ensembl" id="ENSSFAP00005049692.1"/>
    </source>
</evidence>
<sequence>MRDWLLKQHLDMEILHLSLLVTLCMGVHRSSSKILQRQKRWIIDSFTIDESYNGNFPHSLGHVKIEEDIVLFQIHGQGVDKEPRGVLRMTEETGELWLLSPVDHEQYQAFQLTFQAIHKTDRSVHTQLSIIINIVDSNDCAPTFDRENYEISVKESTLQGSELIAVKATDRDLSEKFKKFDLQIVSVIPQPRDVEFYLTQFLDEVGKISFKGCLDHEQADKYTIIVAAKDHGEPQQLSSSCTIVLNIEDENNHLPVITQQKAVVRVKEDQENILLLRVPVTDEDVKDSPSWWAEFHIKEDTDNNFRITTDKKTNEGILYLNKSLDYEKTPVKNITITAKNEAPYYACKVLERSTMGLWKVAFAGDSAGKAPAPTPSRQQVTVIVENVNEAPIFDMSHQSARVMEDTEVGTYLKTFSAKDPDVKNADRIVYKKGKDPAGWVSVDAKTGKVTTTKILDRESSFVNNSLYVATIHAADDGKPPKTATATLSILISDVNDNTPVLVSNIIDLCQSDEHSMARIEASDLDQEPNAGPFNFKLLGDVKDKWSLDGAHASSVNLVKEKAVHSGHYDLELAVADLQGKTAVHSLSVTVCKCSDPTKPNCRIRKSAVSSTGGATVAIILLSLLLIAGLLLLALLFSCKPDKIPLADESYGNLMISNTETQGTDCEVVFDSDPKFTRIQATSQVRTTAANPMYVNGLQSPVSQTESLLNQQKTMQWMNSFDYGETCVEDSTQYSQLRRDRASSHGLMRMQSMGASSNAGMRLQRRASSNTTNWPNRLHFQETMLKKELHKLETQSCKQDEYRPHVYAEEGDSQHNFELDAISIAEVNFDPNLELDYKFKQLASICMPTGNTVYSTQASD</sequence>
<dbReference type="GO" id="GO:0016342">
    <property type="term" value="C:catenin complex"/>
    <property type="evidence" value="ECO:0007669"/>
    <property type="project" value="TreeGrafter"/>
</dbReference>
<dbReference type="InterPro" id="IPR002126">
    <property type="entry name" value="Cadherin-like_dom"/>
</dbReference>